<dbReference type="PROSITE" id="PS51885">
    <property type="entry name" value="NEPRILYSIN"/>
    <property type="match status" value="1"/>
</dbReference>
<protein>
    <submittedName>
        <fullName evidence="10">M13 family peptidase</fullName>
    </submittedName>
</protein>
<feature type="domain" description="Peptidase M13 C-terminal" evidence="8">
    <location>
        <begin position="479"/>
        <end position="670"/>
    </location>
</feature>
<dbReference type="Pfam" id="PF05649">
    <property type="entry name" value="Peptidase_M13_N"/>
    <property type="match status" value="1"/>
</dbReference>
<dbReference type="GO" id="GO:0005886">
    <property type="term" value="C:plasma membrane"/>
    <property type="evidence" value="ECO:0007669"/>
    <property type="project" value="TreeGrafter"/>
</dbReference>
<feature type="domain" description="Peptidase M13 N-terminal" evidence="9">
    <location>
        <begin position="43"/>
        <end position="427"/>
    </location>
</feature>
<feature type="signal peptide" evidence="7">
    <location>
        <begin position="1"/>
        <end position="26"/>
    </location>
</feature>
<dbReference type="Pfam" id="PF01431">
    <property type="entry name" value="Peptidase_M13"/>
    <property type="match status" value="1"/>
</dbReference>
<dbReference type="GO" id="GO:0004222">
    <property type="term" value="F:metalloendopeptidase activity"/>
    <property type="evidence" value="ECO:0007669"/>
    <property type="project" value="InterPro"/>
</dbReference>
<dbReference type="InterPro" id="IPR018497">
    <property type="entry name" value="Peptidase_M13_C"/>
</dbReference>
<keyword evidence="7" id="KW-0732">Signal</keyword>
<dbReference type="InterPro" id="IPR024079">
    <property type="entry name" value="MetalloPept_cat_dom_sf"/>
</dbReference>
<dbReference type="RefSeq" id="WP_155440514.1">
    <property type="nucleotide sequence ID" value="NZ_WNLA01000013.1"/>
</dbReference>
<evidence type="ECO:0000256" key="7">
    <source>
        <dbReference type="SAM" id="SignalP"/>
    </source>
</evidence>
<dbReference type="EMBL" id="WNLA01000013">
    <property type="protein sequence ID" value="MTW04167.1"/>
    <property type="molecule type" value="Genomic_DNA"/>
</dbReference>
<dbReference type="AlphaFoldDB" id="A0A6L6Q2V3"/>
<accession>A0A6L6Q2V3</accession>
<keyword evidence="3" id="KW-0479">Metal-binding</keyword>
<dbReference type="InterPro" id="IPR008753">
    <property type="entry name" value="Peptidase_M13_N"/>
</dbReference>
<organism evidence="10 11">
    <name type="scientific">Pseudoduganella ginsengisoli</name>
    <dbReference type="NCBI Taxonomy" id="1462440"/>
    <lineage>
        <taxon>Bacteria</taxon>
        <taxon>Pseudomonadati</taxon>
        <taxon>Pseudomonadota</taxon>
        <taxon>Betaproteobacteria</taxon>
        <taxon>Burkholderiales</taxon>
        <taxon>Oxalobacteraceae</taxon>
        <taxon>Telluria group</taxon>
        <taxon>Pseudoduganella</taxon>
    </lineage>
</organism>
<dbReference type="InterPro" id="IPR042089">
    <property type="entry name" value="Peptidase_M13_dom_2"/>
</dbReference>
<evidence type="ECO:0000313" key="10">
    <source>
        <dbReference type="EMBL" id="MTW04167.1"/>
    </source>
</evidence>
<evidence type="ECO:0000256" key="4">
    <source>
        <dbReference type="ARBA" id="ARBA00022801"/>
    </source>
</evidence>
<reference evidence="10 11" key="1">
    <citation type="submission" date="2019-11" db="EMBL/GenBank/DDBJ databases">
        <title>Type strains purchased from KCTC, JCM and DSMZ.</title>
        <authorList>
            <person name="Lu H."/>
        </authorList>
    </citation>
    <scope>NUCLEOTIDE SEQUENCE [LARGE SCALE GENOMIC DNA]</scope>
    <source>
        <strain evidence="10 11">KCTC 42409</strain>
    </source>
</reference>
<comment type="caution">
    <text evidence="10">The sequence shown here is derived from an EMBL/GenBank/DDBJ whole genome shotgun (WGS) entry which is preliminary data.</text>
</comment>
<name>A0A6L6Q2V3_9BURK</name>
<sequence length="673" mass="74743">MHAPVKTALSLALCGALQFVAAHAIAADNVAPPAAPAAAAVLPGDDFFSYANSEWLNTTKIPDDRSSWGGMSQLAEETNQRIIKLVEAAAGSPDAEAKKVGDFYRAFMNDTAIEARGLAPLTPALDKIRAIRDKKELTRALGETIRADVDPLNATNFQTENLFGLWVSQGLNDPKHNVPYLLQGGLGMPDRAYYLDDSERMHKLRTAYQAHIAAMFKLAGFSDPETRAARVFDLERKLALSHATREDSADMAKSNHTWSLQDFAKKAPGMDWNLFFASAGLKGQKQFMLWHPTAMTGAAKQVQEGSLDAWKDFLAFHTINHHANNLPQAFVDQYFDFYGRTLSGTPQLSVRWKRGLAAVNAGMPDAVGKLYVAKYFPPEAKSKLEGMVKNIVKAFHQRIDKLAWMDPATRKEAHAKLDVLYVGVGYPEKWTSYAHLDVKADDAYGNAERAEKLYTQQQLAKLHQPVDRKEWCMPPQLVNAVNLPMQNALNFPAAILQPPFFDLNGTDAANYGAIGAVIGHEISHSFDDTGSQFDSKGLLRDWWTKDDAAHFKTATQALVAQYSSYQAFPDLALNGQLTLSENLSDLAGLAAAYDAFKAANPTVPDRDFFIGYARSWRNLVRDAALRRQVMTDGHAPAKWRTYTVRNLDAWYKAFDVQQGQQLYLAPQDRVRVW</sequence>
<dbReference type="OrthoDB" id="9775677at2"/>
<proteinExistence type="predicted"/>
<dbReference type="GO" id="GO:0046872">
    <property type="term" value="F:metal ion binding"/>
    <property type="evidence" value="ECO:0007669"/>
    <property type="project" value="UniProtKB-KW"/>
</dbReference>
<evidence type="ECO:0000259" key="9">
    <source>
        <dbReference type="Pfam" id="PF05649"/>
    </source>
</evidence>
<dbReference type="Proteomes" id="UP000484015">
    <property type="component" value="Unassembled WGS sequence"/>
</dbReference>
<dbReference type="Gene3D" id="1.10.1380.10">
    <property type="entry name" value="Neutral endopeptidase , domain2"/>
    <property type="match status" value="1"/>
</dbReference>
<feature type="chain" id="PRO_5027119034" evidence="7">
    <location>
        <begin position="27"/>
        <end position="673"/>
    </location>
</feature>
<keyword evidence="4" id="KW-0378">Hydrolase</keyword>
<dbReference type="CDD" id="cd08662">
    <property type="entry name" value="M13"/>
    <property type="match status" value="1"/>
</dbReference>
<dbReference type="Gene3D" id="3.40.390.10">
    <property type="entry name" value="Collagenase (Catalytic Domain)"/>
    <property type="match status" value="1"/>
</dbReference>
<dbReference type="PANTHER" id="PTHR11733">
    <property type="entry name" value="ZINC METALLOPROTEASE FAMILY M13 NEPRILYSIN-RELATED"/>
    <property type="match status" value="1"/>
</dbReference>
<keyword evidence="6" id="KW-0482">Metalloprotease</keyword>
<keyword evidence="2" id="KW-0645">Protease</keyword>
<dbReference type="GO" id="GO:0016485">
    <property type="term" value="P:protein processing"/>
    <property type="evidence" value="ECO:0007669"/>
    <property type="project" value="TreeGrafter"/>
</dbReference>
<keyword evidence="5" id="KW-0862">Zinc</keyword>
<keyword evidence="11" id="KW-1185">Reference proteome</keyword>
<dbReference type="PRINTS" id="PR00786">
    <property type="entry name" value="NEPRILYSIN"/>
</dbReference>
<dbReference type="SUPFAM" id="SSF55486">
    <property type="entry name" value="Metalloproteases ('zincins'), catalytic domain"/>
    <property type="match status" value="1"/>
</dbReference>
<dbReference type="InterPro" id="IPR000718">
    <property type="entry name" value="Peptidase_M13"/>
</dbReference>
<evidence type="ECO:0000313" key="11">
    <source>
        <dbReference type="Proteomes" id="UP000484015"/>
    </source>
</evidence>
<evidence type="ECO:0000256" key="6">
    <source>
        <dbReference type="ARBA" id="ARBA00023049"/>
    </source>
</evidence>
<evidence type="ECO:0000256" key="2">
    <source>
        <dbReference type="ARBA" id="ARBA00022670"/>
    </source>
</evidence>
<dbReference type="PANTHER" id="PTHR11733:SF211">
    <property type="entry name" value="OLIGOPEPTIDASE LIPOPROTEIN M13 FAMILY"/>
    <property type="match status" value="1"/>
</dbReference>
<gene>
    <name evidence="10" type="ORF">GM668_18970</name>
</gene>
<comment type="cofactor">
    <cofactor evidence="1">
        <name>Zn(2+)</name>
        <dbReference type="ChEBI" id="CHEBI:29105"/>
    </cofactor>
</comment>
<evidence type="ECO:0000256" key="1">
    <source>
        <dbReference type="ARBA" id="ARBA00001947"/>
    </source>
</evidence>
<evidence type="ECO:0000259" key="8">
    <source>
        <dbReference type="Pfam" id="PF01431"/>
    </source>
</evidence>
<evidence type="ECO:0000256" key="3">
    <source>
        <dbReference type="ARBA" id="ARBA00022723"/>
    </source>
</evidence>
<evidence type="ECO:0000256" key="5">
    <source>
        <dbReference type="ARBA" id="ARBA00022833"/>
    </source>
</evidence>